<evidence type="ECO:0000259" key="8">
    <source>
        <dbReference type="Pfam" id="PF14821"/>
    </source>
</evidence>
<evidence type="ECO:0000256" key="5">
    <source>
        <dbReference type="PIRSR" id="PIRSR604450-51"/>
    </source>
</evidence>
<reference evidence="9" key="1">
    <citation type="submission" date="2021-01" db="EMBL/GenBank/DDBJ databases">
        <authorList>
            <person name="Corre E."/>
            <person name="Pelletier E."/>
            <person name="Niang G."/>
            <person name="Scheremetjew M."/>
            <person name="Finn R."/>
            <person name="Kale V."/>
            <person name="Holt S."/>
            <person name="Cochrane G."/>
            <person name="Meng A."/>
            <person name="Brown T."/>
            <person name="Cohen L."/>
        </authorList>
    </citation>
    <scope>NUCLEOTIDE SEQUENCE</scope>
    <source>
        <strain evidence="9">CCMP441</strain>
    </source>
</reference>
<keyword evidence="3 5" id="KW-0663">Pyridoxal phosphate</keyword>
<keyword evidence="6" id="KW-1133">Transmembrane helix</keyword>
<keyword evidence="6" id="KW-0472">Membrane</keyword>
<dbReference type="SUPFAM" id="SSF53686">
    <property type="entry name" value="Tryptophan synthase beta subunit-like PLP-dependent enzymes"/>
    <property type="match status" value="1"/>
</dbReference>
<dbReference type="Gene3D" id="3.90.1380.10">
    <property type="entry name" value="Threonine synthase, N-terminal domain"/>
    <property type="match status" value="1"/>
</dbReference>
<feature type="transmembrane region" description="Helical" evidence="6">
    <location>
        <begin position="485"/>
        <end position="503"/>
    </location>
</feature>
<dbReference type="NCBIfam" id="TIGR00260">
    <property type="entry name" value="thrC"/>
    <property type="match status" value="1"/>
</dbReference>
<evidence type="ECO:0000313" key="9">
    <source>
        <dbReference type="EMBL" id="CAD8755061.1"/>
    </source>
</evidence>
<dbReference type="Pfam" id="PF14821">
    <property type="entry name" value="Thr_synth_N"/>
    <property type="match status" value="1"/>
</dbReference>
<dbReference type="PANTHER" id="PTHR42690">
    <property type="entry name" value="THREONINE SYNTHASE FAMILY MEMBER"/>
    <property type="match status" value="1"/>
</dbReference>
<proteinExistence type="inferred from homology"/>
<dbReference type="AlphaFoldDB" id="A0A6U4LG57"/>
<gene>
    <name evidence="9" type="ORF">HAND1043_LOCUS21569</name>
    <name evidence="10" type="ORF">HAND1043_LOCUS21570</name>
</gene>
<dbReference type="Pfam" id="PF00291">
    <property type="entry name" value="PALP"/>
    <property type="match status" value="1"/>
</dbReference>
<evidence type="ECO:0000256" key="1">
    <source>
        <dbReference type="ARBA" id="ARBA00001933"/>
    </source>
</evidence>
<feature type="domain" description="Threonine synthase N-terminal" evidence="8">
    <location>
        <begin position="3"/>
        <end position="79"/>
    </location>
</feature>
<comment type="cofactor">
    <cofactor evidence="1 5">
        <name>pyridoxal 5'-phosphate</name>
        <dbReference type="ChEBI" id="CHEBI:597326"/>
    </cofactor>
</comment>
<evidence type="ECO:0000313" key="10">
    <source>
        <dbReference type="EMBL" id="CAD8755062.1"/>
    </source>
</evidence>
<protein>
    <recommendedName>
        <fullName evidence="11">Threonine synthase</fullName>
    </recommendedName>
</protein>
<evidence type="ECO:0008006" key="11">
    <source>
        <dbReference type="Google" id="ProtNLM"/>
    </source>
</evidence>
<keyword evidence="6" id="KW-0812">Transmembrane</keyword>
<name>A0A6U4LG57_HEMAN</name>
<dbReference type="InterPro" id="IPR001926">
    <property type="entry name" value="TrpB-like_PALP"/>
</dbReference>
<feature type="modified residue" description="N6-(pyridoxal phosphate)lysine" evidence="5">
    <location>
        <position position="110"/>
    </location>
</feature>
<dbReference type="GO" id="GO:0004795">
    <property type="term" value="F:threonine synthase activity"/>
    <property type="evidence" value="ECO:0007669"/>
    <property type="project" value="TreeGrafter"/>
</dbReference>
<dbReference type="EMBL" id="HBFK01035590">
    <property type="protein sequence ID" value="CAD8755061.1"/>
    <property type="molecule type" value="Transcribed_RNA"/>
</dbReference>
<comment type="similarity">
    <text evidence="2">Belongs to the threonine synthase family.</text>
</comment>
<evidence type="ECO:0000256" key="2">
    <source>
        <dbReference type="ARBA" id="ARBA00005517"/>
    </source>
</evidence>
<organism evidence="9">
    <name type="scientific">Hemiselmis andersenii</name>
    <name type="common">Cryptophyte alga</name>
    <dbReference type="NCBI Taxonomy" id="464988"/>
    <lineage>
        <taxon>Eukaryota</taxon>
        <taxon>Cryptophyceae</taxon>
        <taxon>Cryptomonadales</taxon>
        <taxon>Hemiselmidaceae</taxon>
        <taxon>Hemiselmis</taxon>
    </lineage>
</organism>
<dbReference type="InterPro" id="IPR004450">
    <property type="entry name" value="Thr_synthase-like"/>
</dbReference>
<evidence type="ECO:0000259" key="7">
    <source>
        <dbReference type="Pfam" id="PF00291"/>
    </source>
</evidence>
<dbReference type="InterPro" id="IPR037158">
    <property type="entry name" value="Thr_synth_N_sf"/>
</dbReference>
<dbReference type="Gene3D" id="3.40.50.1100">
    <property type="match status" value="2"/>
</dbReference>
<dbReference type="Pfam" id="PF24857">
    <property type="entry name" value="THR4_C"/>
    <property type="match status" value="1"/>
</dbReference>
<accession>A0A6U4LG57</accession>
<evidence type="ECO:0000256" key="3">
    <source>
        <dbReference type="ARBA" id="ARBA00022898"/>
    </source>
</evidence>
<dbReference type="CDD" id="cd01560">
    <property type="entry name" value="Thr-synth_2"/>
    <property type="match status" value="1"/>
</dbReference>
<feature type="domain" description="Tryptophan synthase beta chain-like PALP" evidence="7">
    <location>
        <begin position="100"/>
        <end position="314"/>
    </location>
</feature>
<keyword evidence="4" id="KW-0456">Lyase</keyword>
<dbReference type="InterPro" id="IPR029144">
    <property type="entry name" value="Thr_synth_N"/>
</dbReference>
<evidence type="ECO:0000256" key="4">
    <source>
        <dbReference type="ARBA" id="ARBA00023239"/>
    </source>
</evidence>
<dbReference type="PANTHER" id="PTHR42690:SF1">
    <property type="entry name" value="THREONINE SYNTHASE-LIKE 2"/>
    <property type="match status" value="1"/>
</dbReference>
<dbReference type="GO" id="GO:0009088">
    <property type="term" value="P:threonine biosynthetic process"/>
    <property type="evidence" value="ECO:0007669"/>
    <property type="project" value="TreeGrafter"/>
</dbReference>
<dbReference type="EMBL" id="HBFK01035591">
    <property type="protein sequence ID" value="CAD8755062.1"/>
    <property type="molecule type" value="Transcribed_RNA"/>
</dbReference>
<dbReference type="InterPro" id="IPR036052">
    <property type="entry name" value="TrpB-like_PALP_sf"/>
</dbReference>
<dbReference type="InterPro" id="IPR051166">
    <property type="entry name" value="Threonine_Synthase"/>
</dbReference>
<dbReference type="FunFam" id="3.40.50.1100:FF:000024">
    <property type="entry name" value="Probable threonine synthase"/>
    <property type="match status" value="1"/>
</dbReference>
<sequence length="506" mass="56056">MLFRSTRGAFLDMTFEEAVFEGLAQDGGLLVPHFIPDLSGQWKKWKNLPFDELAFEIAKPWVGEEIPEEDLRSLMKRSYATFSDKDVVPTRSVGGIEIMELFHGPTYAFKDVALQALGNLFEYFLTRSNKRITVVGATSGDTGSAAIYGLRGKKNVECFILFPEGRVSPIQQMQMTSVLDPNVHCVAVQGTFDDCQDIVKALFRDLKFKKQYSLGAVNSINIARIMFQITYYFYTYFKAFPNCDGEMSFSVPTGNFGDILAGYYAKRMGLPVRHLLVATNSNDILDRFFTTGQYNKYPVVQTFSPSMDIGISSNFERYLFYLFGEDSQMLKGMMDEFNRTGKLEVDAKLLATAKQDFLSACCSEQDTIDTIASFHKQHGYTLDPHTACGVRAVQTLEAKQVPQCTAKGKKHVMVVLSTAHPAKFSMAVSKATGAPPTLPPGLAACQDSEVRFQVMPASTPAIKGYIETTIPDFTGQRNVYTPTHILTASTVVAAVFVAGVLVGKNL</sequence>
<evidence type="ECO:0000256" key="6">
    <source>
        <dbReference type="SAM" id="Phobius"/>
    </source>
</evidence>